<evidence type="ECO:0000256" key="1">
    <source>
        <dbReference type="SAM" id="MobiDB-lite"/>
    </source>
</evidence>
<dbReference type="Pfam" id="PF04783">
    <property type="entry name" value="DUF630"/>
    <property type="match status" value="1"/>
</dbReference>
<evidence type="ECO:0000313" key="7">
    <source>
        <dbReference type="RefSeq" id="XP_019701937.1"/>
    </source>
</evidence>
<evidence type="ECO:0000313" key="4">
    <source>
        <dbReference type="Proteomes" id="UP000504607"/>
    </source>
</evidence>
<dbReference type="RefSeq" id="XP_019701937.1">
    <property type="nucleotide sequence ID" value="XM_019846378.2"/>
</dbReference>
<sequence length="780" mass="87608">MGVSSSKIEDEKTLLLCRDRKHFVKQAIDGRCSLAAAHVAYIQSLRNAGIALRKFVEPEVPTESSLYTSTSATPEPLALTDKSISQFSNSSPSLSQHVDVGGAFSPVPSPRSSGRFHVNHMKAGRSFSTTVEEKLPMPVIATLQTSTTPKHPISQSDENSLIESPSPPHGTPPWDYFGLFHPIDNQFSFQDGRGLNLGLDNADDIRRLREEEGIPELEEEGEKTSTNGRNDFADSEDDFDQQSPEPLVRMFRNRNVIQDDHLTNDSPAIPSVERVASKTEKQNCEKNLLTNGKHETDETPELTPSKMASSAVALRINGKAKEPAPEIKFGSKDLLSCMKEVEDLFLKAFDSGREVPRMLEANEVNFRPLFPEEIAHRSKASMFLTACFACCKEEVPQSQVPASNEMKYLTWHRSVSSRSSSSRNPLGATSKDDIEDLSSNLFGSRYMNAGSHASTLDRLYAWERKLYDEIKASGIIRRKYDTKCRLLRHRESRGEKADSIDKIRAAVKDLHSRIRVAIQRIDSISKRIEELRDKELQPQLEELIGGLAQMWAMMLDCHNNQHSIILGSCNNGSTKVSTRSEYHRQAIILLEFELSSLCSNFTKWISAQKSYLQAINGWLHKCVFPLKQKSSRRKPVEFNPKRDIAPPIFVTCQDWLALLDNLPTKEVVDAIKELVTVTTHFLPRQEKDHENSRVSLTLSRKAGQSVGLEGDIGRNESHVDWSQNYDKLQSGLVVFLSRLKAFAQSSVEEYEILQKSINEAHFRYENGGLRMRGSSVTGST</sequence>
<feature type="region of interest" description="Disordered" evidence="1">
    <location>
        <begin position="211"/>
        <end position="242"/>
    </location>
</feature>
<dbReference type="PANTHER" id="PTHR21450:SF6">
    <property type="entry name" value="EXPRESSED PROTEIN"/>
    <property type="match status" value="1"/>
</dbReference>
<gene>
    <name evidence="5 6 7" type="primary">LOC105032641</name>
</gene>
<feature type="domain" description="DUF630" evidence="3">
    <location>
        <begin position="1"/>
        <end position="59"/>
    </location>
</feature>
<keyword evidence="4" id="KW-1185">Reference proteome</keyword>
<dbReference type="InterPro" id="IPR006867">
    <property type="entry name" value="DUF632"/>
</dbReference>
<evidence type="ECO:0000259" key="2">
    <source>
        <dbReference type="Pfam" id="PF04782"/>
    </source>
</evidence>
<dbReference type="PANTHER" id="PTHR21450">
    <property type="entry name" value="PROTEIN ALTERED PHOSPHATE STARVATION RESPONSE 1"/>
    <property type="match status" value="1"/>
</dbReference>
<feature type="compositionally biased region" description="Polar residues" evidence="1">
    <location>
        <begin position="146"/>
        <end position="163"/>
    </location>
</feature>
<proteinExistence type="predicted"/>
<evidence type="ECO:0000313" key="6">
    <source>
        <dbReference type="RefSeq" id="XP_010905440.1"/>
    </source>
</evidence>
<dbReference type="Pfam" id="PF04782">
    <property type="entry name" value="DUF632"/>
    <property type="match status" value="1"/>
</dbReference>
<dbReference type="OrthoDB" id="694308at2759"/>
<dbReference type="RefSeq" id="XP_010905438.1">
    <property type="nucleotide sequence ID" value="XM_010907136.2"/>
</dbReference>
<dbReference type="GeneID" id="105032641"/>
<dbReference type="AlphaFoldDB" id="A0A6J0PD35"/>
<protein>
    <submittedName>
        <fullName evidence="5 6">nitrate regulatory gene2 protein</fullName>
    </submittedName>
</protein>
<dbReference type="RefSeq" id="XP_073110749.1">
    <property type="nucleotide sequence ID" value="XM_073254648.1"/>
</dbReference>
<dbReference type="KEGG" id="egu:105032641"/>
<name>A0A6J0PD35_ELAGV</name>
<dbReference type="Proteomes" id="UP000504607">
    <property type="component" value="Unplaced"/>
</dbReference>
<dbReference type="RefSeq" id="XP_010905440.1">
    <property type="nucleotide sequence ID" value="XM_010907138.2"/>
</dbReference>
<evidence type="ECO:0000259" key="3">
    <source>
        <dbReference type="Pfam" id="PF04783"/>
    </source>
</evidence>
<feature type="region of interest" description="Disordered" evidence="1">
    <location>
        <begin position="146"/>
        <end position="170"/>
    </location>
</feature>
<organism evidence="4 7">
    <name type="scientific">Elaeis guineensis var. tenera</name>
    <name type="common">Oil palm</name>
    <dbReference type="NCBI Taxonomy" id="51953"/>
    <lineage>
        <taxon>Eukaryota</taxon>
        <taxon>Viridiplantae</taxon>
        <taxon>Streptophyta</taxon>
        <taxon>Embryophyta</taxon>
        <taxon>Tracheophyta</taxon>
        <taxon>Spermatophyta</taxon>
        <taxon>Magnoliopsida</taxon>
        <taxon>Liliopsida</taxon>
        <taxon>Arecaceae</taxon>
        <taxon>Arecoideae</taxon>
        <taxon>Cocoseae</taxon>
        <taxon>Elaeidinae</taxon>
        <taxon>Elaeis</taxon>
    </lineage>
</organism>
<accession>A0A6J0PD35</accession>
<feature type="domain" description="DUF632" evidence="2">
    <location>
        <begin position="334"/>
        <end position="678"/>
    </location>
</feature>
<reference evidence="5 6" key="1">
    <citation type="submission" date="2025-04" db="UniProtKB">
        <authorList>
            <consortium name="RefSeq"/>
        </authorList>
    </citation>
    <scope>IDENTIFICATION</scope>
</reference>
<evidence type="ECO:0000313" key="5">
    <source>
        <dbReference type="RefSeq" id="XP_010905438.1"/>
    </source>
</evidence>
<dbReference type="InterPro" id="IPR006868">
    <property type="entry name" value="DUF630"/>
</dbReference>